<feature type="domain" description="EF-hand" evidence="15">
    <location>
        <begin position="472"/>
        <end position="507"/>
    </location>
</feature>
<dbReference type="GO" id="GO:0005509">
    <property type="term" value="F:calcium ion binding"/>
    <property type="evidence" value="ECO:0007669"/>
    <property type="project" value="InterPro"/>
</dbReference>
<evidence type="ECO:0000256" key="9">
    <source>
        <dbReference type="ARBA" id="ARBA00023098"/>
    </source>
</evidence>
<dbReference type="PROSITE" id="PS50222">
    <property type="entry name" value="EF_HAND_2"/>
    <property type="match status" value="1"/>
</dbReference>
<organism evidence="16 17">
    <name type="scientific">Lupinus luteus</name>
    <name type="common">European yellow lupine</name>
    <dbReference type="NCBI Taxonomy" id="3873"/>
    <lineage>
        <taxon>Eukaryota</taxon>
        <taxon>Viridiplantae</taxon>
        <taxon>Streptophyta</taxon>
        <taxon>Embryophyta</taxon>
        <taxon>Tracheophyta</taxon>
        <taxon>Spermatophyta</taxon>
        <taxon>Magnoliopsida</taxon>
        <taxon>eudicotyledons</taxon>
        <taxon>Gunneridae</taxon>
        <taxon>Pentapetalae</taxon>
        <taxon>rosids</taxon>
        <taxon>fabids</taxon>
        <taxon>Fabales</taxon>
        <taxon>Fabaceae</taxon>
        <taxon>Papilionoideae</taxon>
        <taxon>50 kb inversion clade</taxon>
        <taxon>genistoids sensu lato</taxon>
        <taxon>core genistoids</taxon>
        <taxon>Genisteae</taxon>
        <taxon>Lupinus</taxon>
    </lineage>
</organism>
<evidence type="ECO:0000256" key="12">
    <source>
        <dbReference type="ARBA" id="ARBA00023264"/>
    </source>
</evidence>
<keyword evidence="9" id="KW-0443">Lipid metabolism</keyword>
<dbReference type="GO" id="GO:0016020">
    <property type="term" value="C:membrane"/>
    <property type="evidence" value="ECO:0007669"/>
    <property type="project" value="UniProtKB-SubCell"/>
</dbReference>
<evidence type="ECO:0000256" key="10">
    <source>
        <dbReference type="ARBA" id="ARBA00023136"/>
    </source>
</evidence>
<dbReference type="InterPro" id="IPR018247">
    <property type="entry name" value="EF_Hand_1_Ca_BS"/>
</dbReference>
<dbReference type="Pfam" id="PF01553">
    <property type="entry name" value="Acyltransferase"/>
    <property type="match status" value="1"/>
</dbReference>
<sequence length="529" mass="60456">MAENDITTPLLSSSDHLIITVESTSSTNQQSRQPNPFAFIGCGPVPEPPEPSTVDPFRNNTPRMEGVYEWVKVVACLPLAVVRLVLFVLCLGVGFVATKIALLGWKDNKNPMPKWRTRIMWVTRMCARVILFSFGYQWIKRRGRPAPREIAPIIVSNHVSYIEPIFYFYELFATIVASESHDSLPFVGTIVRAMQVIYVDRFSASSRKQVVQEIKRRASCDRFPRVLLFPEGTTTNGRNLISFQLGAFIAGYPIQPVIVRYPHVHFDQSWGHISVTMLMLRMLTQFHNFFEVEYLPVISPLDDKETAEHFCERTARAIATAMNGVQTRHSYGDLMLYTKAQESKKENPSNYMVEMASVESLFHIRSLEAVGFLDKFLAMNPDPSGRVQYDGFLRVLRLKDCPLSQKVFAFIDVKKSGAITFRQFLYRSAHVMTQPGFNQACEVAFAECGGAVKPYIIEQQLQYFIQHAIPGWKENEVHELFELFDNDNDGRINKDEFLSCLRRNPLLIAIFTPHQQHKECRPNGVIEIL</sequence>
<dbReference type="GO" id="GO:0008654">
    <property type="term" value="P:phospholipid biosynthetic process"/>
    <property type="evidence" value="ECO:0007669"/>
    <property type="project" value="UniProtKB-KW"/>
</dbReference>
<dbReference type="SUPFAM" id="SSF47473">
    <property type="entry name" value="EF-hand"/>
    <property type="match status" value="1"/>
</dbReference>
<dbReference type="Proteomes" id="UP001497480">
    <property type="component" value="Unassembled WGS sequence"/>
</dbReference>
<dbReference type="PANTHER" id="PTHR23063">
    <property type="entry name" value="PHOSPHOLIPID ACYLTRANSFERASE"/>
    <property type="match status" value="1"/>
</dbReference>
<keyword evidence="5" id="KW-0808">Transferase</keyword>
<comment type="similarity">
    <text evidence="3">Belongs to the 1-acyl-sn-glycerol-3-phosphate acyltransferase family.</text>
</comment>
<feature type="transmembrane region" description="Helical" evidence="14">
    <location>
        <begin position="70"/>
        <end position="98"/>
    </location>
</feature>
<evidence type="ECO:0000259" key="15">
    <source>
        <dbReference type="PROSITE" id="PS50222"/>
    </source>
</evidence>
<evidence type="ECO:0000256" key="13">
    <source>
        <dbReference type="ARBA" id="ARBA00023315"/>
    </source>
</evidence>
<dbReference type="InterPro" id="IPR002048">
    <property type="entry name" value="EF_hand_dom"/>
</dbReference>
<keyword evidence="6 14" id="KW-0812">Transmembrane</keyword>
<comment type="caution">
    <text evidence="16">The sequence shown here is derived from an EMBL/GenBank/DDBJ whole genome shotgun (WGS) entry which is preliminary data.</text>
</comment>
<keyword evidence="4" id="KW-0444">Lipid biosynthesis</keyword>
<evidence type="ECO:0000256" key="11">
    <source>
        <dbReference type="ARBA" id="ARBA00023209"/>
    </source>
</evidence>
<evidence type="ECO:0000256" key="4">
    <source>
        <dbReference type="ARBA" id="ARBA00022516"/>
    </source>
</evidence>
<protein>
    <recommendedName>
        <fullName evidence="15">EF-hand domain-containing protein</fullName>
    </recommendedName>
</protein>
<keyword evidence="11" id="KW-0594">Phospholipid biosynthesis</keyword>
<evidence type="ECO:0000256" key="3">
    <source>
        <dbReference type="ARBA" id="ARBA00008655"/>
    </source>
</evidence>
<evidence type="ECO:0000313" key="16">
    <source>
        <dbReference type="EMBL" id="CAL0315125.1"/>
    </source>
</evidence>
<proteinExistence type="inferred from homology"/>
<keyword evidence="8 14" id="KW-1133">Transmembrane helix</keyword>
<evidence type="ECO:0000256" key="6">
    <source>
        <dbReference type="ARBA" id="ARBA00022692"/>
    </source>
</evidence>
<dbReference type="GO" id="GO:0071618">
    <property type="term" value="F:lysophosphatidylethanolamine acyltransferase activity"/>
    <property type="evidence" value="ECO:0007669"/>
    <property type="project" value="TreeGrafter"/>
</dbReference>
<dbReference type="PROSITE" id="PS00018">
    <property type="entry name" value="EF_HAND_1"/>
    <property type="match status" value="1"/>
</dbReference>
<dbReference type="InterPro" id="IPR002123">
    <property type="entry name" value="Plipid/glycerol_acylTrfase"/>
</dbReference>
<keyword evidence="13" id="KW-0012">Acyltransferase</keyword>
<evidence type="ECO:0000256" key="5">
    <source>
        <dbReference type="ARBA" id="ARBA00022679"/>
    </source>
</evidence>
<dbReference type="InterPro" id="IPR045252">
    <property type="entry name" value="LPCAT1-like"/>
</dbReference>
<keyword evidence="10 14" id="KW-0472">Membrane</keyword>
<evidence type="ECO:0000256" key="8">
    <source>
        <dbReference type="ARBA" id="ARBA00022989"/>
    </source>
</evidence>
<dbReference type="AlphaFoldDB" id="A0AAV1X0D5"/>
<dbReference type="InterPro" id="IPR011992">
    <property type="entry name" value="EF-hand-dom_pair"/>
</dbReference>
<reference evidence="16 17" key="1">
    <citation type="submission" date="2024-03" db="EMBL/GenBank/DDBJ databases">
        <authorList>
            <person name="Martinez-Hernandez J."/>
        </authorList>
    </citation>
    <scope>NUCLEOTIDE SEQUENCE [LARGE SCALE GENOMIC DNA]</scope>
</reference>
<dbReference type="Gene3D" id="1.10.238.10">
    <property type="entry name" value="EF-hand"/>
    <property type="match status" value="1"/>
</dbReference>
<name>A0AAV1X0D5_LUPLU</name>
<comment type="subcellular location">
    <subcellularLocation>
        <location evidence="1">Membrane</location>
    </subcellularLocation>
</comment>
<dbReference type="PANTHER" id="PTHR23063:SF52">
    <property type="entry name" value="LYSOPHOSPHATIDYLCHOLINE ACYLTRANSFERASE"/>
    <property type="match status" value="1"/>
</dbReference>
<gene>
    <name evidence="16" type="ORF">LLUT_LOCUS16185</name>
</gene>
<dbReference type="Pfam" id="PF00036">
    <property type="entry name" value="EF-hand_1"/>
    <property type="match status" value="1"/>
</dbReference>
<dbReference type="EMBL" id="CAXHTB010000011">
    <property type="protein sequence ID" value="CAL0315125.1"/>
    <property type="molecule type" value="Genomic_DNA"/>
</dbReference>
<dbReference type="SMART" id="SM00054">
    <property type="entry name" value="EFh"/>
    <property type="match status" value="1"/>
</dbReference>
<dbReference type="CDD" id="cd00051">
    <property type="entry name" value="EFh"/>
    <property type="match status" value="1"/>
</dbReference>
<accession>A0AAV1X0D5</accession>
<evidence type="ECO:0000256" key="2">
    <source>
        <dbReference type="ARBA" id="ARBA00005074"/>
    </source>
</evidence>
<keyword evidence="7" id="KW-0106">Calcium</keyword>
<keyword evidence="17" id="KW-1185">Reference proteome</keyword>
<dbReference type="GO" id="GO:0008374">
    <property type="term" value="F:O-acyltransferase activity"/>
    <property type="evidence" value="ECO:0007669"/>
    <property type="project" value="InterPro"/>
</dbReference>
<evidence type="ECO:0000256" key="14">
    <source>
        <dbReference type="SAM" id="Phobius"/>
    </source>
</evidence>
<dbReference type="CDD" id="cd07991">
    <property type="entry name" value="LPLAT_LPCAT1-like"/>
    <property type="match status" value="1"/>
</dbReference>
<dbReference type="SUPFAM" id="SSF69593">
    <property type="entry name" value="Glycerol-3-phosphate (1)-acyltransferase"/>
    <property type="match status" value="1"/>
</dbReference>
<evidence type="ECO:0000256" key="1">
    <source>
        <dbReference type="ARBA" id="ARBA00004370"/>
    </source>
</evidence>
<dbReference type="SMART" id="SM00563">
    <property type="entry name" value="PlsC"/>
    <property type="match status" value="1"/>
</dbReference>
<evidence type="ECO:0000256" key="7">
    <source>
        <dbReference type="ARBA" id="ARBA00022837"/>
    </source>
</evidence>
<evidence type="ECO:0000313" key="17">
    <source>
        <dbReference type="Proteomes" id="UP001497480"/>
    </source>
</evidence>
<comment type="pathway">
    <text evidence="2">Lipid metabolism; phospholipid metabolism.</text>
</comment>
<keyword evidence="12" id="KW-1208">Phospholipid metabolism</keyword>